<proteinExistence type="predicted"/>
<accession>A0A7G2FCH9</accession>
<dbReference type="AlphaFoldDB" id="A0A7G2FCH9"/>
<organism evidence="1 2">
    <name type="scientific">Arabidopsis thaliana</name>
    <name type="common">Mouse-ear cress</name>
    <dbReference type="NCBI Taxonomy" id="3702"/>
    <lineage>
        <taxon>Eukaryota</taxon>
        <taxon>Viridiplantae</taxon>
        <taxon>Streptophyta</taxon>
        <taxon>Embryophyta</taxon>
        <taxon>Tracheophyta</taxon>
        <taxon>Spermatophyta</taxon>
        <taxon>Magnoliopsida</taxon>
        <taxon>eudicotyledons</taxon>
        <taxon>Gunneridae</taxon>
        <taxon>Pentapetalae</taxon>
        <taxon>rosids</taxon>
        <taxon>malvids</taxon>
        <taxon>Brassicales</taxon>
        <taxon>Brassicaceae</taxon>
        <taxon>Camelineae</taxon>
        <taxon>Arabidopsis</taxon>
    </lineage>
</organism>
<sequence length="243" mass="27735">MAEEWSRIIASPSTWDIAGDIQVVVLSDLQGTKLGIFPTRYLGLPLNQARICYTTLQPFIEKITNKLHAWTVRFLSFAGNIKLISSVIYGMNKITNAVGAIIAWQDVCKPKEEDGLGIRLLEDFAIVFQLKQIWDLFTNAGSLWVAWIKGNILSIRCYWTLDESPRLSGTIRNLIRLRPYIVDFMRSQLRVAKEAKVSAAVRNGQWWMPRARSEAQQQLMITLTTIPPPDSSKGYDIYLWRCV</sequence>
<dbReference type="PANTHER" id="PTHR33116">
    <property type="entry name" value="REVERSE TRANSCRIPTASE ZINC-BINDING DOMAIN-CONTAINING PROTEIN-RELATED-RELATED"/>
    <property type="match status" value="1"/>
</dbReference>
<evidence type="ECO:0000313" key="2">
    <source>
        <dbReference type="Proteomes" id="UP000516314"/>
    </source>
</evidence>
<dbReference type="PANTHER" id="PTHR33116:SF78">
    <property type="entry name" value="OS12G0587133 PROTEIN"/>
    <property type="match status" value="1"/>
</dbReference>
<dbReference type="Proteomes" id="UP000516314">
    <property type="component" value="Chromosome 5"/>
</dbReference>
<name>A0A7G2FCH9_ARATH</name>
<dbReference type="EMBL" id="LR881470">
    <property type="protein sequence ID" value="CAD5333180.1"/>
    <property type="molecule type" value="Genomic_DNA"/>
</dbReference>
<reference evidence="1 2" key="1">
    <citation type="submission" date="2020-09" db="EMBL/GenBank/DDBJ databases">
        <authorList>
            <person name="Ashkenazy H."/>
        </authorList>
    </citation>
    <scope>NUCLEOTIDE SEQUENCE [LARGE SCALE GENOMIC DNA]</scope>
    <source>
        <strain evidence="2">cv. Cdm-0</strain>
    </source>
</reference>
<gene>
    <name evidence="1" type="ORF">AT9943_LOCUS20549</name>
</gene>
<evidence type="ECO:0000313" key="1">
    <source>
        <dbReference type="EMBL" id="CAD5333180.1"/>
    </source>
</evidence>
<protein>
    <submittedName>
        <fullName evidence="1">(thale cress) hypothetical protein</fullName>
    </submittedName>
</protein>